<feature type="transmembrane region" description="Helical" evidence="2">
    <location>
        <begin position="157"/>
        <end position="180"/>
    </location>
</feature>
<reference evidence="4" key="1">
    <citation type="submission" date="2020-12" db="EMBL/GenBank/DDBJ databases">
        <authorList>
            <person name="Mcmullen J.G."/>
        </authorList>
    </citation>
    <scope>NUCLEOTIDE SEQUENCE</scope>
    <source>
        <strain evidence="4">Dm-2019-70</strain>
    </source>
</reference>
<dbReference type="Pfam" id="PF02517">
    <property type="entry name" value="Rce1-like"/>
    <property type="match status" value="1"/>
</dbReference>
<feature type="domain" description="CAAX prenyl protease 2/Lysostaphin resistance protein A-like" evidence="3">
    <location>
        <begin position="99"/>
        <end position="197"/>
    </location>
</feature>
<protein>
    <submittedName>
        <fullName evidence="4">CPBP family intramembrane metalloprotease</fullName>
    </submittedName>
</protein>
<feature type="transmembrane region" description="Helical" evidence="2">
    <location>
        <begin position="12"/>
        <end position="32"/>
    </location>
</feature>
<name>A0AA41EN60_LEVBR</name>
<dbReference type="GO" id="GO:0004175">
    <property type="term" value="F:endopeptidase activity"/>
    <property type="evidence" value="ECO:0007669"/>
    <property type="project" value="UniProtKB-ARBA"/>
</dbReference>
<dbReference type="Proteomes" id="UP000676478">
    <property type="component" value="Unassembled WGS sequence"/>
</dbReference>
<evidence type="ECO:0000313" key="5">
    <source>
        <dbReference type="Proteomes" id="UP000676478"/>
    </source>
</evidence>
<sequence length="248" mass="28155">MKRSYTYKLAVLYLVNILIMYAISAICAFCHFSDQLTMMVEVCGEFLFVYTLNRFWIKSQIFLKSNIPFRSQISVNTVSFILVLCYLIAIVDHGTFSEKFLLSIISALLFAITEEYLFRGIILGSFLRQFNFSVFTSVIFCSLLFGMTHLMNLTYQSLTLTVGQILSATALGIIFCCIYLRTRSLLWPIGLHFVVDVSAGASSLAKGTYNIPVSPYYSIIPLLLSVCLMLFLLRKSKQSQVKASFRQN</sequence>
<keyword evidence="4" id="KW-0378">Hydrolase</keyword>
<feature type="transmembrane region" description="Helical" evidence="2">
    <location>
        <begin position="101"/>
        <end position="118"/>
    </location>
</feature>
<evidence type="ECO:0000256" key="1">
    <source>
        <dbReference type="ARBA" id="ARBA00009067"/>
    </source>
</evidence>
<proteinExistence type="inferred from homology"/>
<dbReference type="PANTHER" id="PTHR36435">
    <property type="entry name" value="SLR1288 PROTEIN"/>
    <property type="match status" value="1"/>
</dbReference>
<dbReference type="InterPro" id="IPR052710">
    <property type="entry name" value="CAAX_protease"/>
</dbReference>
<dbReference type="GO" id="GO:0008237">
    <property type="term" value="F:metallopeptidase activity"/>
    <property type="evidence" value="ECO:0007669"/>
    <property type="project" value="UniProtKB-KW"/>
</dbReference>
<feature type="transmembrane region" description="Helical" evidence="2">
    <location>
        <begin position="38"/>
        <end position="57"/>
    </location>
</feature>
<comment type="similarity">
    <text evidence="1">Belongs to the UPF0177 family.</text>
</comment>
<keyword evidence="4" id="KW-0482">Metalloprotease</keyword>
<reference evidence="4" key="2">
    <citation type="submission" date="2022-09" db="EMBL/GenBank/DDBJ databases">
        <title>Genome-inferred correspondence between phylogeny and metabolic traits in the wild Drosophila gut microbiome.</title>
        <authorList>
            <person name="Bueno E."/>
            <person name="Blow F."/>
            <person name="Douglas A.E."/>
        </authorList>
    </citation>
    <scope>NUCLEOTIDE SEQUENCE</scope>
    <source>
        <strain evidence="4">Dm-2019-70</strain>
    </source>
</reference>
<feature type="transmembrane region" description="Helical" evidence="2">
    <location>
        <begin position="185"/>
        <end position="204"/>
    </location>
</feature>
<evidence type="ECO:0000256" key="2">
    <source>
        <dbReference type="SAM" id="Phobius"/>
    </source>
</evidence>
<gene>
    <name evidence="4" type="ORF">JK167_03045</name>
</gene>
<keyword evidence="2" id="KW-1133">Transmembrane helix</keyword>
<dbReference type="PANTHER" id="PTHR36435:SF1">
    <property type="entry name" value="CAAX AMINO TERMINAL PROTEASE FAMILY PROTEIN"/>
    <property type="match status" value="1"/>
</dbReference>
<dbReference type="EMBL" id="JAERKF010000003">
    <property type="protein sequence ID" value="MBS1009810.1"/>
    <property type="molecule type" value="Genomic_DNA"/>
</dbReference>
<comment type="caution">
    <text evidence="4">The sequence shown here is derived from an EMBL/GenBank/DDBJ whole genome shotgun (WGS) entry which is preliminary data.</text>
</comment>
<dbReference type="GO" id="GO:0080120">
    <property type="term" value="P:CAAX-box protein maturation"/>
    <property type="evidence" value="ECO:0007669"/>
    <property type="project" value="UniProtKB-ARBA"/>
</dbReference>
<dbReference type="AlphaFoldDB" id="A0AA41EN60"/>
<keyword evidence="2" id="KW-0812">Transmembrane</keyword>
<feature type="transmembrane region" description="Helical" evidence="2">
    <location>
        <begin position="216"/>
        <end position="233"/>
    </location>
</feature>
<accession>A0AA41EN60</accession>
<keyword evidence="4" id="KW-0645">Protease</keyword>
<dbReference type="RefSeq" id="WP_052256089.1">
    <property type="nucleotide sequence ID" value="NZ_JAERKF010000003.1"/>
</dbReference>
<dbReference type="InterPro" id="IPR003675">
    <property type="entry name" value="Rce1/LyrA-like_dom"/>
</dbReference>
<feature type="transmembrane region" description="Helical" evidence="2">
    <location>
        <begin position="69"/>
        <end position="89"/>
    </location>
</feature>
<keyword evidence="2" id="KW-0472">Membrane</keyword>
<organism evidence="4 5">
    <name type="scientific">Levilactobacillus brevis</name>
    <name type="common">Lactobacillus brevis</name>
    <dbReference type="NCBI Taxonomy" id="1580"/>
    <lineage>
        <taxon>Bacteria</taxon>
        <taxon>Bacillati</taxon>
        <taxon>Bacillota</taxon>
        <taxon>Bacilli</taxon>
        <taxon>Lactobacillales</taxon>
        <taxon>Lactobacillaceae</taxon>
        <taxon>Levilactobacillus</taxon>
    </lineage>
</organism>
<evidence type="ECO:0000259" key="3">
    <source>
        <dbReference type="Pfam" id="PF02517"/>
    </source>
</evidence>
<feature type="transmembrane region" description="Helical" evidence="2">
    <location>
        <begin position="130"/>
        <end position="151"/>
    </location>
</feature>
<evidence type="ECO:0000313" key="4">
    <source>
        <dbReference type="EMBL" id="MBS1009810.1"/>
    </source>
</evidence>